<comment type="caution">
    <text evidence="1">The sequence shown here is derived from an EMBL/GenBank/DDBJ whole genome shotgun (WGS) entry which is preliminary data.</text>
</comment>
<evidence type="ECO:0000313" key="1">
    <source>
        <dbReference type="EMBL" id="KAK4004130.1"/>
    </source>
</evidence>
<protein>
    <submittedName>
        <fullName evidence="1">Uncharacterized protein</fullName>
    </submittedName>
</protein>
<evidence type="ECO:0000313" key="2">
    <source>
        <dbReference type="Proteomes" id="UP001234178"/>
    </source>
</evidence>
<dbReference type="Proteomes" id="UP001234178">
    <property type="component" value="Unassembled WGS sequence"/>
</dbReference>
<gene>
    <name evidence="1" type="ORF">OUZ56_005875</name>
</gene>
<reference evidence="1 2" key="1">
    <citation type="journal article" date="2023" name="Nucleic Acids Res.">
        <title>The hologenome of Daphnia magna reveals possible DNA methylation and microbiome-mediated evolution of the host genome.</title>
        <authorList>
            <person name="Chaturvedi A."/>
            <person name="Li X."/>
            <person name="Dhandapani V."/>
            <person name="Marshall H."/>
            <person name="Kissane S."/>
            <person name="Cuenca-Cambronero M."/>
            <person name="Asole G."/>
            <person name="Calvet F."/>
            <person name="Ruiz-Romero M."/>
            <person name="Marangio P."/>
            <person name="Guigo R."/>
            <person name="Rago D."/>
            <person name="Mirbahai L."/>
            <person name="Eastwood N."/>
            <person name="Colbourne J.K."/>
            <person name="Zhou J."/>
            <person name="Mallon E."/>
            <person name="Orsini L."/>
        </authorList>
    </citation>
    <scope>NUCLEOTIDE SEQUENCE [LARGE SCALE GENOMIC DNA]</scope>
    <source>
        <strain evidence="1">LRV0_1</strain>
    </source>
</reference>
<sequence>MHTMPWEDDRGLHSLLCEVASHGYQTLQVSTGNHGQITNLFMCGLGGRLCINFLNVLGEKSKPST</sequence>
<name>A0ABQ9YU05_9CRUS</name>
<keyword evidence="2" id="KW-1185">Reference proteome</keyword>
<accession>A0ABQ9YU05</accession>
<dbReference type="EMBL" id="JAOYFB010000001">
    <property type="protein sequence ID" value="KAK4004130.1"/>
    <property type="molecule type" value="Genomic_DNA"/>
</dbReference>
<proteinExistence type="predicted"/>
<organism evidence="1 2">
    <name type="scientific">Daphnia magna</name>
    <dbReference type="NCBI Taxonomy" id="35525"/>
    <lineage>
        <taxon>Eukaryota</taxon>
        <taxon>Metazoa</taxon>
        <taxon>Ecdysozoa</taxon>
        <taxon>Arthropoda</taxon>
        <taxon>Crustacea</taxon>
        <taxon>Branchiopoda</taxon>
        <taxon>Diplostraca</taxon>
        <taxon>Cladocera</taxon>
        <taxon>Anomopoda</taxon>
        <taxon>Daphniidae</taxon>
        <taxon>Daphnia</taxon>
    </lineage>
</organism>